<proteinExistence type="predicted"/>
<dbReference type="Proteomes" id="UP001492541">
    <property type="component" value="Chromosome"/>
</dbReference>
<protein>
    <submittedName>
        <fullName evidence="1">Uncharacterized protein</fullName>
    </submittedName>
</protein>
<dbReference type="RefSeq" id="WP_193806913.1">
    <property type="nucleotide sequence ID" value="NZ_CP087714.1"/>
</dbReference>
<accession>A0ABZ3H4Y7</accession>
<dbReference type="EMBL" id="CP087714">
    <property type="protein sequence ID" value="XAT63780.1"/>
    <property type="molecule type" value="Genomic_DNA"/>
</dbReference>
<sequence>MNDTITFEVRTRQLYYLASTQYMNYIEQVIARAMEYHEDELYRYTVMADF</sequence>
<evidence type="ECO:0000313" key="1">
    <source>
        <dbReference type="EMBL" id="XAT63780.1"/>
    </source>
</evidence>
<evidence type="ECO:0000313" key="2">
    <source>
        <dbReference type="Proteomes" id="UP001492541"/>
    </source>
</evidence>
<keyword evidence="2" id="KW-1185">Reference proteome</keyword>
<dbReference type="GeneID" id="90450246"/>
<gene>
    <name evidence="1" type="ORF">LPQ35_11075</name>
</gene>
<reference evidence="1 2" key="1">
    <citation type="submission" date="2021-11" db="EMBL/GenBank/DDBJ databases">
        <title>Whole genome of Geoglobus acetivorans.</title>
        <authorList>
            <person name="Liu D."/>
        </authorList>
    </citation>
    <scope>NUCLEOTIDE SEQUENCE [LARGE SCALE GENOMIC DNA]</scope>
    <source>
        <strain evidence="1 2">SBH6</strain>
    </source>
</reference>
<name>A0ABZ3H4Y7_GEOAI</name>
<organism evidence="1 2">
    <name type="scientific">Geoglobus acetivorans</name>
    <dbReference type="NCBI Taxonomy" id="565033"/>
    <lineage>
        <taxon>Archaea</taxon>
        <taxon>Methanobacteriati</taxon>
        <taxon>Methanobacteriota</taxon>
        <taxon>Archaeoglobi</taxon>
        <taxon>Archaeoglobales</taxon>
        <taxon>Archaeoglobaceae</taxon>
        <taxon>Geoglobus</taxon>
    </lineage>
</organism>